<dbReference type="EMBL" id="BMLI01000001">
    <property type="protein sequence ID" value="GGM86682.1"/>
    <property type="molecule type" value="Genomic_DNA"/>
</dbReference>
<organism evidence="1 2">
    <name type="scientific">Dyadobacter beijingensis</name>
    <dbReference type="NCBI Taxonomy" id="365489"/>
    <lineage>
        <taxon>Bacteria</taxon>
        <taxon>Pseudomonadati</taxon>
        <taxon>Bacteroidota</taxon>
        <taxon>Cytophagia</taxon>
        <taxon>Cytophagales</taxon>
        <taxon>Spirosomataceae</taxon>
        <taxon>Dyadobacter</taxon>
    </lineage>
</organism>
<sequence length="80" mass="9253">MNKQTHLESPDSTTLAYGEHVKDLLTMNAPTEWVEDLWTIYTGFMVAQGELGHNPRASDLFCTFRELVFFFQKLEERKAA</sequence>
<accession>A0ABQ2HPY7</accession>
<dbReference type="Proteomes" id="UP000632339">
    <property type="component" value="Unassembled WGS sequence"/>
</dbReference>
<proteinExistence type="predicted"/>
<protein>
    <submittedName>
        <fullName evidence="1">Uncharacterized protein</fullName>
    </submittedName>
</protein>
<comment type="caution">
    <text evidence="1">The sequence shown here is derived from an EMBL/GenBank/DDBJ whole genome shotgun (WGS) entry which is preliminary data.</text>
</comment>
<evidence type="ECO:0000313" key="1">
    <source>
        <dbReference type="EMBL" id="GGM86682.1"/>
    </source>
</evidence>
<name>A0ABQ2HPY7_9BACT</name>
<reference evidence="2" key="1">
    <citation type="journal article" date="2019" name="Int. J. Syst. Evol. Microbiol.">
        <title>The Global Catalogue of Microorganisms (GCM) 10K type strain sequencing project: providing services to taxonomists for standard genome sequencing and annotation.</title>
        <authorList>
            <consortium name="The Broad Institute Genomics Platform"/>
            <consortium name="The Broad Institute Genome Sequencing Center for Infectious Disease"/>
            <person name="Wu L."/>
            <person name="Ma J."/>
        </authorList>
    </citation>
    <scope>NUCLEOTIDE SEQUENCE [LARGE SCALE GENOMIC DNA]</scope>
    <source>
        <strain evidence="2">CGMCC 1.6375</strain>
    </source>
</reference>
<keyword evidence="2" id="KW-1185">Reference proteome</keyword>
<evidence type="ECO:0000313" key="2">
    <source>
        <dbReference type="Proteomes" id="UP000632339"/>
    </source>
</evidence>
<gene>
    <name evidence="1" type="ORF">GCM10010967_18790</name>
</gene>